<feature type="transmembrane region" description="Helical" evidence="1">
    <location>
        <begin position="20"/>
        <end position="39"/>
    </location>
</feature>
<evidence type="ECO:0000313" key="3">
    <source>
        <dbReference type="Proteomes" id="UP000706039"/>
    </source>
</evidence>
<reference evidence="2 3" key="1">
    <citation type="submission" date="2021-08" db="EMBL/GenBank/DDBJ databases">
        <authorList>
            <person name="Tuo L."/>
        </authorList>
    </citation>
    <scope>NUCLEOTIDE SEQUENCE [LARGE SCALE GENOMIC DNA]</scope>
    <source>
        <strain evidence="2 3">JCM 31229</strain>
    </source>
</reference>
<feature type="transmembrane region" description="Helical" evidence="1">
    <location>
        <begin position="136"/>
        <end position="159"/>
    </location>
</feature>
<evidence type="ECO:0000313" key="2">
    <source>
        <dbReference type="EMBL" id="MBY8823352.1"/>
    </source>
</evidence>
<dbReference type="Gene3D" id="1.20.120.20">
    <property type="entry name" value="Apolipoprotein"/>
    <property type="match status" value="1"/>
</dbReference>
<dbReference type="Proteomes" id="UP000706039">
    <property type="component" value="Unassembled WGS sequence"/>
</dbReference>
<organism evidence="2 3">
    <name type="scientific">Sphingomonas colocasiae</name>
    <dbReference type="NCBI Taxonomy" id="1848973"/>
    <lineage>
        <taxon>Bacteria</taxon>
        <taxon>Pseudomonadati</taxon>
        <taxon>Pseudomonadota</taxon>
        <taxon>Alphaproteobacteria</taxon>
        <taxon>Sphingomonadales</taxon>
        <taxon>Sphingomonadaceae</taxon>
        <taxon>Sphingomonas</taxon>
    </lineage>
</organism>
<dbReference type="NCBIfam" id="NF033914">
    <property type="entry name" value="antiphage_ZorA_1"/>
    <property type="match status" value="1"/>
</dbReference>
<keyword evidence="3" id="KW-1185">Reference proteome</keyword>
<sequence length="653" mass="69675">MDKLLDLLLGALGLIYYHSWFVPFVLLPIMLAVAGWLHWRAERHTRPFIAAAKNRAEQLAAAIGDDPDPTAERSAFARNYLAIAQAMGAEAKGADALVQAWREFQETIVDENGDPIRNTNRPSAFFMRVMPRQTTLTFASNVFVGVGLILTFLGLIVALNTAAQGMSGGGVANAQLALTGLLTVAGAKFFSSVAGLVASIWLRFAEHGLSRRAAAPVEGICEMLERGLLYVPPQRLAVEQLEVLREQRDQLKFFNTDVALQLTDRIGEQFRQAIAPVTQSLGDLNSSMTSVTQGIGAGAREAIEKVSGEQLRGLSETLGSLRERLDDIGAKVGASGADAAEQIKAAGVEFSAAARDIRDAFETLTGNVDRLGERLTEQGQDAATAQDEALTRMRDGLAEAQDRTASVMERAVTALQSAGQQAAQDMQTRLSDALAEGVASSQETFRAAVAESGDALRETAGTLAKAITEAAGGVERAGASFDRSAEGANRTASAIDDVVANAERASSSLRQATEGMSGAAAPVLQAARTLSEAAERIATAVESSGTAEQEALREMRQLAEGMRETHAAAEAAWRDYRARFEGVDRAMAQTTDKLASTLGESFQEFRRFAQETDRELAAAVGKLAGTVTQIEEYAEALDEYVEETRGGRLEAAE</sequence>
<evidence type="ECO:0000256" key="1">
    <source>
        <dbReference type="SAM" id="Phobius"/>
    </source>
</evidence>
<comment type="caution">
    <text evidence="2">The sequence shown here is derived from an EMBL/GenBank/DDBJ whole genome shotgun (WGS) entry which is preliminary data.</text>
</comment>
<dbReference type="EMBL" id="JAINVV010000006">
    <property type="protein sequence ID" value="MBY8823352.1"/>
    <property type="molecule type" value="Genomic_DNA"/>
</dbReference>
<gene>
    <name evidence="2" type="primary">zorA</name>
    <name evidence="2" type="ORF">K7G82_13690</name>
</gene>
<keyword evidence="1" id="KW-0812">Transmembrane</keyword>
<keyword evidence="1" id="KW-0472">Membrane</keyword>
<name>A0ABS7PSI8_9SPHN</name>
<keyword evidence="1" id="KW-1133">Transmembrane helix</keyword>
<dbReference type="RefSeq" id="WP_222990468.1">
    <property type="nucleotide sequence ID" value="NZ_JAINVV010000006.1"/>
</dbReference>
<proteinExistence type="predicted"/>
<accession>A0ABS7PSI8</accession>
<protein>
    <submittedName>
        <fullName evidence="2">Anti-phage defense ZorAB system protein ZorA</fullName>
    </submittedName>
</protein>